<dbReference type="SUPFAM" id="SSF46785">
    <property type="entry name" value="Winged helix' DNA-binding domain"/>
    <property type="match status" value="1"/>
</dbReference>
<protein>
    <submittedName>
        <fullName evidence="6">LysR family transcriptional regulator</fullName>
    </submittedName>
</protein>
<comment type="caution">
    <text evidence="6">The sequence shown here is derived from an EMBL/GenBank/DDBJ whole genome shotgun (WGS) entry which is preliminary data.</text>
</comment>
<dbReference type="Gene3D" id="1.10.10.10">
    <property type="entry name" value="Winged helix-like DNA-binding domain superfamily/Winged helix DNA-binding domain"/>
    <property type="match status" value="1"/>
</dbReference>
<comment type="similarity">
    <text evidence="1">Belongs to the LysR transcriptional regulatory family.</text>
</comment>
<dbReference type="CDD" id="cd05466">
    <property type="entry name" value="PBP2_LTTR_substrate"/>
    <property type="match status" value="1"/>
</dbReference>
<reference evidence="6 7" key="1">
    <citation type="submission" date="2019-08" db="EMBL/GenBank/DDBJ databases">
        <title>In-depth cultivation of the pig gut microbiome towards novel bacterial diversity and tailored functional studies.</title>
        <authorList>
            <person name="Wylensek D."/>
            <person name="Hitch T.C.A."/>
            <person name="Clavel T."/>
        </authorList>
    </citation>
    <scope>NUCLEOTIDE SEQUENCE [LARGE SCALE GENOMIC DNA]</scope>
    <source>
        <strain evidence="7">WCA-380-WT-3B3</strain>
    </source>
</reference>
<keyword evidence="3" id="KW-0238">DNA-binding</keyword>
<keyword evidence="4" id="KW-0804">Transcription</keyword>
<dbReference type="PANTHER" id="PTHR30419">
    <property type="entry name" value="HTH-TYPE TRANSCRIPTIONAL REGULATOR YBHD"/>
    <property type="match status" value="1"/>
</dbReference>
<dbReference type="InterPro" id="IPR036388">
    <property type="entry name" value="WH-like_DNA-bd_sf"/>
</dbReference>
<organism evidence="6 7">
    <name type="scientific">Selenomonas montiformis</name>
    <dbReference type="NCBI Taxonomy" id="2652285"/>
    <lineage>
        <taxon>Bacteria</taxon>
        <taxon>Bacillati</taxon>
        <taxon>Bacillota</taxon>
        <taxon>Negativicutes</taxon>
        <taxon>Selenomonadales</taxon>
        <taxon>Selenomonadaceae</taxon>
        <taxon>Selenomonas</taxon>
    </lineage>
</organism>
<accession>A0A6I2UZ60</accession>
<dbReference type="Proteomes" id="UP000430222">
    <property type="component" value="Unassembled WGS sequence"/>
</dbReference>
<keyword evidence="7" id="KW-1185">Reference proteome</keyword>
<dbReference type="GO" id="GO:0003700">
    <property type="term" value="F:DNA-binding transcription factor activity"/>
    <property type="evidence" value="ECO:0007669"/>
    <property type="project" value="InterPro"/>
</dbReference>
<dbReference type="RefSeq" id="WP_154620316.1">
    <property type="nucleotide sequence ID" value="NZ_CBCTNG010000003.1"/>
</dbReference>
<evidence type="ECO:0000256" key="3">
    <source>
        <dbReference type="ARBA" id="ARBA00023125"/>
    </source>
</evidence>
<dbReference type="AlphaFoldDB" id="A0A6I2UZ60"/>
<dbReference type="InterPro" id="IPR005119">
    <property type="entry name" value="LysR_subst-bd"/>
</dbReference>
<dbReference type="InterPro" id="IPR050950">
    <property type="entry name" value="HTH-type_LysR_regulators"/>
</dbReference>
<evidence type="ECO:0000313" key="6">
    <source>
        <dbReference type="EMBL" id="MSV24556.1"/>
    </source>
</evidence>
<name>A0A6I2UZ60_9FIRM</name>
<dbReference type="Gene3D" id="3.40.190.290">
    <property type="match status" value="1"/>
</dbReference>
<dbReference type="Pfam" id="PF00126">
    <property type="entry name" value="HTH_1"/>
    <property type="match status" value="1"/>
</dbReference>
<keyword evidence="2" id="KW-0805">Transcription regulation</keyword>
<sequence>MTIIQMRYFDAVCRWQNITKAAEHLHVSQPTVSVAMQALESETGLNLFHREGRKLLITHDGSRLLGKIRHILDQLDQLDDDIQDMAHNRNHIRMAMPLQLGTQFLPLILGDFRWLHPEIRIDVIESGGISALQMVEDEKLDIALTNYESGFSTKLNYQKLFTCECCFVTYPGHPLAGRKTVSLEDFAEEPLVMLDSSFFVYRMVHEMFLKAGREGKILHYSPYLHTIKNLVKNGIVSTFLTRQAVLPEDHLAVIPLAEPFFINSGIVTKKGRQIYEDEKILMAYLQDITKYLK</sequence>
<dbReference type="SUPFAM" id="SSF53850">
    <property type="entry name" value="Periplasmic binding protein-like II"/>
    <property type="match status" value="1"/>
</dbReference>
<dbReference type="EMBL" id="VUNL01000004">
    <property type="protein sequence ID" value="MSV24556.1"/>
    <property type="molecule type" value="Genomic_DNA"/>
</dbReference>
<dbReference type="InterPro" id="IPR036390">
    <property type="entry name" value="WH_DNA-bd_sf"/>
</dbReference>
<gene>
    <name evidence="6" type="ORF">FYJ78_05010</name>
</gene>
<evidence type="ECO:0000256" key="1">
    <source>
        <dbReference type="ARBA" id="ARBA00009437"/>
    </source>
</evidence>
<dbReference type="GO" id="GO:0003677">
    <property type="term" value="F:DNA binding"/>
    <property type="evidence" value="ECO:0007669"/>
    <property type="project" value="UniProtKB-KW"/>
</dbReference>
<dbReference type="Pfam" id="PF03466">
    <property type="entry name" value="LysR_substrate"/>
    <property type="match status" value="1"/>
</dbReference>
<dbReference type="PRINTS" id="PR00039">
    <property type="entry name" value="HTHLYSR"/>
</dbReference>
<dbReference type="InterPro" id="IPR000847">
    <property type="entry name" value="LysR_HTH_N"/>
</dbReference>
<dbReference type="GO" id="GO:0005829">
    <property type="term" value="C:cytosol"/>
    <property type="evidence" value="ECO:0007669"/>
    <property type="project" value="TreeGrafter"/>
</dbReference>
<evidence type="ECO:0000259" key="5">
    <source>
        <dbReference type="PROSITE" id="PS50931"/>
    </source>
</evidence>
<proteinExistence type="inferred from homology"/>
<evidence type="ECO:0000256" key="4">
    <source>
        <dbReference type="ARBA" id="ARBA00023163"/>
    </source>
</evidence>
<dbReference type="PROSITE" id="PS50931">
    <property type="entry name" value="HTH_LYSR"/>
    <property type="match status" value="1"/>
</dbReference>
<dbReference type="FunFam" id="1.10.10.10:FF:000001">
    <property type="entry name" value="LysR family transcriptional regulator"/>
    <property type="match status" value="1"/>
</dbReference>
<feature type="domain" description="HTH lysR-type" evidence="5">
    <location>
        <begin position="1"/>
        <end position="58"/>
    </location>
</feature>
<evidence type="ECO:0000313" key="7">
    <source>
        <dbReference type="Proteomes" id="UP000430222"/>
    </source>
</evidence>
<evidence type="ECO:0000256" key="2">
    <source>
        <dbReference type="ARBA" id="ARBA00023015"/>
    </source>
</evidence>